<dbReference type="RefSeq" id="WP_210512380.1">
    <property type="nucleotide sequence ID" value="NZ_JAFIDN010000008.1"/>
</dbReference>
<proteinExistence type="predicted"/>
<dbReference type="Proteomes" id="UP000673975">
    <property type="component" value="Unassembled WGS sequence"/>
</dbReference>
<keyword evidence="4" id="KW-0472">Membrane</keyword>
<dbReference type="Gene3D" id="2.40.160.50">
    <property type="entry name" value="membrane protein fhac: a member of the omp85/tpsb transporter family"/>
    <property type="match status" value="1"/>
</dbReference>
<gene>
    <name evidence="8" type="ORF">NATSA_10435</name>
</gene>
<comment type="subcellular location">
    <subcellularLocation>
        <location evidence="1">Membrane</location>
    </subcellularLocation>
</comment>
<dbReference type="InterPro" id="IPR010827">
    <property type="entry name" value="BamA/TamA_POTRA"/>
</dbReference>
<evidence type="ECO:0000256" key="5">
    <source>
        <dbReference type="ARBA" id="ARBA00023237"/>
    </source>
</evidence>
<evidence type="ECO:0000256" key="4">
    <source>
        <dbReference type="ARBA" id="ARBA00023136"/>
    </source>
</evidence>
<keyword evidence="5" id="KW-0998">Cell outer membrane</keyword>
<dbReference type="EMBL" id="JAFIDN010000008">
    <property type="protein sequence ID" value="MBP3193080.1"/>
    <property type="molecule type" value="Genomic_DNA"/>
</dbReference>
<evidence type="ECO:0000313" key="9">
    <source>
        <dbReference type="Proteomes" id="UP000673975"/>
    </source>
</evidence>
<comment type="caution">
    <text evidence="8">The sequence shown here is derived from an EMBL/GenBank/DDBJ whole genome shotgun (WGS) entry which is preliminary data.</text>
</comment>
<evidence type="ECO:0000256" key="2">
    <source>
        <dbReference type="ARBA" id="ARBA00022692"/>
    </source>
</evidence>
<evidence type="ECO:0000313" key="8">
    <source>
        <dbReference type="EMBL" id="MBP3193080.1"/>
    </source>
</evidence>
<accession>A0A8J7RLJ6</accession>
<dbReference type="InterPro" id="IPR000184">
    <property type="entry name" value="Bac_surfAg_D15"/>
</dbReference>
<keyword evidence="9" id="KW-1185">Reference proteome</keyword>
<dbReference type="GO" id="GO:0019867">
    <property type="term" value="C:outer membrane"/>
    <property type="evidence" value="ECO:0007669"/>
    <property type="project" value="InterPro"/>
</dbReference>
<sequence>MLSTAYALHQEASAAALVTEKTESLDETEYLDEEDRRIRRVRFIGNESFSNGELRSIVRTRPNRQFLGIPGLTIWYQLNRISSRLGESAALLDHRVLERDIERLNNFYESRGFRNAEIDTNLTMFDRDRIEVSFIIREGEQSKIRDIYFSGMPEMGSDSDLFAFFKNSDLVSEAISDTSFHSNTPFTYEKVAEERNRIISYLRNHGYASVNRDSVYAVVREDNENELELDLMFRIFHGRTYRFGDVHIDLSGPDGEFDNVRYDTLQGEPYTEEPYKIIIRVDENAKTRSRLLANQILFKPGTIYNNSLYRNSVNQFQNLGMLAVNQFSHTEDGSLPDYSRDVLPVYVRMQTLPKHRIQMDFFGMRRLGFGAGAGVRYINNNLFRGAENFEVGVQGNFELVGGTLLNSTELSTAYTVQRLNFPFRALDQTPFFLNASTRYRLSWAQSRQENFTINANFRFNNQFEVRHRPQMASLFDLIELDWLDASATADFERNLRDRFDDIIVERILEDFNPQFSSIVRYTFRYANTDLIKRNFGFFSESSIEVGGTIPYLMDRLIFDPGEIKGNVPSLSLSDSTLTYSQFLRVSLDYRNYTPVLENGVFAWRAFAGYAYSFGENEQIPLNRRFFAGGSNDIRGWPPLRLGPADLDASEGEVPINGGDIKIAGFLEYRHTIFHNFLNTDWGIAGFTDFGNIWYGARSPFDEGKFRLDQFYEQIAVGSGFGVRFDWDYLVFRIDVAYRIHDLQRGWFNNSSPYWHFGIGHSF</sequence>
<protein>
    <submittedName>
        <fullName evidence="8">BamA/TamA family outer membrane protein</fullName>
    </submittedName>
</protein>
<reference evidence="8" key="1">
    <citation type="submission" date="2021-02" db="EMBL/GenBank/DDBJ databases">
        <title>Natronogracilivirga saccharolytica gen. nov. sp. nov. a new anaerobic, haloalkiliphilic carbohydrate-fermenting bacterium from soda lake and proposing of Cyclonatronumiaceae fam. nov. in the phylum Balneolaeota.</title>
        <authorList>
            <person name="Zhilina T.N."/>
            <person name="Sorokin D.Y."/>
            <person name="Zavarzina D.G."/>
            <person name="Toshchakov S.V."/>
            <person name="Kublanov I.V."/>
        </authorList>
    </citation>
    <scope>NUCLEOTIDE SEQUENCE</scope>
    <source>
        <strain evidence="8">Z-1702</strain>
    </source>
</reference>
<dbReference type="Pfam" id="PF07244">
    <property type="entry name" value="POTRA"/>
    <property type="match status" value="1"/>
</dbReference>
<evidence type="ECO:0000256" key="1">
    <source>
        <dbReference type="ARBA" id="ARBA00004370"/>
    </source>
</evidence>
<keyword evidence="2" id="KW-0812">Transmembrane</keyword>
<dbReference type="PANTHER" id="PTHR12815:SF47">
    <property type="entry name" value="TRANSLOCATION AND ASSEMBLY MODULE SUBUNIT TAMA"/>
    <property type="match status" value="1"/>
</dbReference>
<dbReference type="Pfam" id="PF01103">
    <property type="entry name" value="Omp85"/>
    <property type="match status" value="1"/>
</dbReference>
<dbReference type="PANTHER" id="PTHR12815">
    <property type="entry name" value="SORTING AND ASSEMBLY MACHINERY SAMM50 PROTEIN FAMILY MEMBER"/>
    <property type="match status" value="1"/>
</dbReference>
<dbReference type="AlphaFoldDB" id="A0A8J7RLJ6"/>
<organism evidence="8 9">
    <name type="scientific">Natronogracilivirga saccharolytica</name>
    <dbReference type="NCBI Taxonomy" id="2812953"/>
    <lineage>
        <taxon>Bacteria</taxon>
        <taxon>Pseudomonadati</taxon>
        <taxon>Balneolota</taxon>
        <taxon>Balneolia</taxon>
        <taxon>Balneolales</taxon>
        <taxon>Cyclonatronaceae</taxon>
        <taxon>Natronogracilivirga</taxon>
    </lineage>
</organism>
<feature type="domain" description="POTRA" evidence="7">
    <location>
        <begin position="37"/>
        <end position="139"/>
    </location>
</feature>
<dbReference type="InterPro" id="IPR039910">
    <property type="entry name" value="D15-like"/>
</dbReference>
<feature type="domain" description="Bacterial surface antigen (D15)" evidence="6">
    <location>
        <begin position="579"/>
        <end position="762"/>
    </location>
</feature>
<evidence type="ECO:0000256" key="3">
    <source>
        <dbReference type="ARBA" id="ARBA00022729"/>
    </source>
</evidence>
<name>A0A8J7RLJ6_9BACT</name>
<evidence type="ECO:0000259" key="7">
    <source>
        <dbReference type="Pfam" id="PF07244"/>
    </source>
</evidence>
<dbReference type="Gene3D" id="3.10.20.310">
    <property type="entry name" value="membrane protein fhac"/>
    <property type="match status" value="2"/>
</dbReference>
<evidence type="ECO:0000259" key="6">
    <source>
        <dbReference type="Pfam" id="PF01103"/>
    </source>
</evidence>
<keyword evidence="3" id="KW-0732">Signal</keyword>